<dbReference type="RefSeq" id="WP_137638109.1">
    <property type="nucleotide sequence ID" value="NZ_BJDN01000018.1"/>
</dbReference>
<evidence type="ECO:0000313" key="2">
    <source>
        <dbReference type="Proteomes" id="UP001597104"/>
    </source>
</evidence>
<accession>A0ABW3EFQ6</accession>
<evidence type="ECO:0008006" key="3">
    <source>
        <dbReference type="Google" id="ProtNLM"/>
    </source>
</evidence>
<evidence type="ECO:0000313" key="1">
    <source>
        <dbReference type="EMBL" id="MFD0897793.1"/>
    </source>
</evidence>
<gene>
    <name evidence="1" type="ORF">ACFQZ7_08670</name>
</gene>
<reference evidence="2" key="1">
    <citation type="journal article" date="2019" name="Int. J. Syst. Evol. Microbiol.">
        <title>The Global Catalogue of Microorganisms (GCM) 10K type strain sequencing project: providing services to taxonomists for standard genome sequencing and annotation.</title>
        <authorList>
            <consortium name="The Broad Institute Genomics Platform"/>
            <consortium name="The Broad Institute Genome Sequencing Center for Infectious Disease"/>
            <person name="Wu L."/>
            <person name="Ma J."/>
        </authorList>
    </citation>
    <scope>NUCLEOTIDE SEQUENCE [LARGE SCALE GENOMIC DNA]</scope>
    <source>
        <strain evidence="2">CCM 8925</strain>
    </source>
</reference>
<name>A0ABW3EFQ6_9LACO</name>
<proteinExistence type="predicted"/>
<protein>
    <recommendedName>
        <fullName evidence="3">ArpU family transcriptional regulator</fullName>
    </recommendedName>
</protein>
<keyword evidence="2" id="KW-1185">Reference proteome</keyword>
<comment type="caution">
    <text evidence="1">The sequence shown here is derived from an EMBL/GenBank/DDBJ whole genome shotgun (WGS) entry which is preliminary data.</text>
</comment>
<dbReference type="EMBL" id="JBHTIO010000040">
    <property type="protein sequence ID" value="MFD0897793.1"/>
    <property type="molecule type" value="Genomic_DNA"/>
</dbReference>
<organism evidence="1 2">
    <name type="scientific">Loigolactobacillus binensis</name>
    <dbReference type="NCBI Taxonomy" id="2559922"/>
    <lineage>
        <taxon>Bacteria</taxon>
        <taxon>Bacillati</taxon>
        <taxon>Bacillota</taxon>
        <taxon>Bacilli</taxon>
        <taxon>Lactobacillales</taxon>
        <taxon>Lactobacillaceae</taxon>
        <taxon>Loigolactobacillus</taxon>
    </lineage>
</organism>
<sequence length="87" mass="9663">MMKRNLYHIIGVANAQQIVAAAKNAVACCDELSQNILTRLYLTTYPPTGTSLAFEIGYGYTQFNQRKKEALLQFAEAFMSGELLGLK</sequence>
<dbReference type="Proteomes" id="UP001597104">
    <property type="component" value="Unassembled WGS sequence"/>
</dbReference>